<dbReference type="InterPro" id="IPR027417">
    <property type="entry name" value="P-loop_NTPase"/>
</dbReference>
<dbReference type="GO" id="GO:0009898">
    <property type="term" value="C:cytoplasmic side of plasma membrane"/>
    <property type="evidence" value="ECO:0007669"/>
    <property type="project" value="TreeGrafter"/>
</dbReference>
<comment type="caution">
    <text evidence="1">The sequence shown here is derived from an EMBL/GenBank/DDBJ whole genome shotgun (WGS) entry which is preliminary data.</text>
</comment>
<dbReference type="InterPro" id="IPR033756">
    <property type="entry name" value="YlxH/NBP35"/>
</dbReference>
<dbReference type="EMBL" id="PQWY01000012">
    <property type="protein sequence ID" value="PPK30200.1"/>
    <property type="molecule type" value="Genomic_DNA"/>
</dbReference>
<dbReference type="Proteomes" id="UP000239239">
    <property type="component" value="Unassembled WGS sequence"/>
</dbReference>
<dbReference type="InterPro" id="IPR025501">
    <property type="entry name" value="MinD_FleN"/>
</dbReference>
<dbReference type="InterPro" id="IPR050625">
    <property type="entry name" value="ParA/MinD_ATPase"/>
</dbReference>
<name>A0A2S6EYF1_LEGPN</name>
<dbReference type="AlphaFoldDB" id="A0A2S6EYF1"/>
<sequence>MLGERIMSKLSKGIKDQASGLRSLSRNKPVKVIAVSAGKGGVGKSNISVNLAIALSQLNYSVMLLDADLGLANVDIMLGLHTKYNLSHVLQGICHLSDIILHGPAGIRVIPAASGTEFMTQLSPAEHAGIIDSFNELTDDLDYMIIDTAAGISETVLSFTRSSQELIVVVCDEPTSLTDAYALIKVMSKRYEWMHFHVLANMVRNIKDGRDLFNKLFRVSEQFLDVQLDYLGAIPFDENIHKSVKKQNPILIAYPDSPAALALLELAETVSNWSFKPSLGGNTSFFLERLVAGQF</sequence>
<dbReference type="GO" id="GO:0051782">
    <property type="term" value="P:negative regulation of cell division"/>
    <property type="evidence" value="ECO:0007669"/>
    <property type="project" value="TreeGrafter"/>
</dbReference>
<dbReference type="FunFam" id="3.40.50.300:FF:000158">
    <property type="entry name" value="Site-determining protein"/>
    <property type="match status" value="1"/>
</dbReference>
<dbReference type="OrthoDB" id="9816297at2"/>
<dbReference type="PIRSF" id="PIRSF003092">
    <property type="entry name" value="MinD"/>
    <property type="match status" value="1"/>
</dbReference>
<protein>
    <submittedName>
        <fullName evidence="1">MinD/ParA family protein</fullName>
    </submittedName>
</protein>
<accession>A0A2S6EYF1</accession>
<dbReference type="Gene3D" id="3.40.50.300">
    <property type="entry name" value="P-loop containing nucleotide triphosphate hydrolases"/>
    <property type="match status" value="1"/>
</dbReference>
<dbReference type="GO" id="GO:0005829">
    <property type="term" value="C:cytosol"/>
    <property type="evidence" value="ECO:0007669"/>
    <property type="project" value="TreeGrafter"/>
</dbReference>
<reference evidence="1 2" key="1">
    <citation type="submission" date="2018-02" db="EMBL/GenBank/DDBJ databases">
        <title>Draft genome sequences of four Legionella pneumophila clinical strains isolated in Ontario.</title>
        <authorList>
            <person name="Fortuna A."/>
            <person name="Ramnarine R."/>
            <person name="Li A."/>
            <person name="Frantz C."/>
            <person name="Mallo G."/>
        </authorList>
    </citation>
    <scope>NUCLEOTIDE SEQUENCE [LARGE SCALE GENOMIC DNA]</scope>
    <source>
        <strain evidence="1 2">LG61</strain>
    </source>
</reference>
<gene>
    <name evidence="1" type="ORF">C3928_08960</name>
</gene>
<dbReference type="GO" id="GO:0005524">
    <property type="term" value="F:ATP binding"/>
    <property type="evidence" value="ECO:0007669"/>
    <property type="project" value="TreeGrafter"/>
</dbReference>
<dbReference type="InterPro" id="IPR033875">
    <property type="entry name" value="FlhG"/>
</dbReference>
<evidence type="ECO:0000313" key="2">
    <source>
        <dbReference type="Proteomes" id="UP000239239"/>
    </source>
</evidence>
<dbReference type="Pfam" id="PF10609">
    <property type="entry name" value="ParA"/>
    <property type="match status" value="1"/>
</dbReference>
<dbReference type="GO" id="GO:0016887">
    <property type="term" value="F:ATP hydrolysis activity"/>
    <property type="evidence" value="ECO:0007669"/>
    <property type="project" value="TreeGrafter"/>
</dbReference>
<evidence type="ECO:0000313" key="1">
    <source>
        <dbReference type="EMBL" id="PPK30200.1"/>
    </source>
</evidence>
<dbReference type="CDD" id="cd02038">
    <property type="entry name" value="FlhG-like"/>
    <property type="match status" value="1"/>
</dbReference>
<dbReference type="PANTHER" id="PTHR43384">
    <property type="entry name" value="SEPTUM SITE-DETERMINING PROTEIN MIND HOMOLOG, CHLOROPLASTIC-RELATED"/>
    <property type="match status" value="1"/>
</dbReference>
<dbReference type="PANTHER" id="PTHR43384:SF4">
    <property type="entry name" value="CELLULOSE BIOSYNTHESIS PROTEIN BCSQ-RELATED"/>
    <property type="match status" value="1"/>
</dbReference>
<proteinExistence type="predicted"/>
<organism evidence="1 2">
    <name type="scientific">Legionella pneumophila</name>
    <dbReference type="NCBI Taxonomy" id="446"/>
    <lineage>
        <taxon>Bacteria</taxon>
        <taxon>Pseudomonadati</taxon>
        <taxon>Pseudomonadota</taxon>
        <taxon>Gammaproteobacteria</taxon>
        <taxon>Legionellales</taxon>
        <taxon>Legionellaceae</taxon>
        <taxon>Legionella</taxon>
    </lineage>
</organism>
<dbReference type="SUPFAM" id="SSF52540">
    <property type="entry name" value="P-loop containing nucleoside triphosphate hydrolases"/>
    <property type="match status" value="1"/>
</dbReference>